<feature type="transmembrane region" description="Helical" evidence="1">
    <location>
        <begin position="204"/>
        <end position="222"/>
    </location>
</feature>
<protein>
    <submittedName>
        <fullName evidence="2">Bisanhydrobacterioruberin hydratase</fullName>
        <ecNumber evidence="2">4.2.1.161</ecNumber>
    </submittedName>
</protein>
<keyword evidence="1" id="KW-1133">Transmembrane helix</keyword>
<dbReference type="InterPro" id="IPR017823">
    <property type="entry name" value="CruF"/>
</dbReference>
<reference evidence="2 3" key="1">
    <citation type="journal article" date="2019" name="Int. J. Syst. Evol. Microbiol.">
        <title>The Global Catalogue of Microorganisms (GCM) 10K type strain sequencing project: providing services to taxonomists for standard genome sequencing and annotation.</title>
        <authorList>
            <consortium name="The Broad Institute Genomics Platform"/>
            <consortium name="The Broad Institute Genome Sequencing Center for Infectious Disease"/>
            <person name="Wu L."/>
            <person name="Ma J."/>
        </authorList>
    </citation>
    <scope>NUCLEOTIDE SEQUENCE [LARGE SCALE GENOMIC DNA]</scope>
    <source>
        <strain evidence="2 3">CGMCC 1.12563</strain>
    </source>
</reference>
<accession>A0ABD6AWB9</accession>
<name>A0ABD6AWB9_9EURY</name>
<organism evidence="2 3">
    <name type="scientific">Halomarina rubra</name>
    <dbReference type="NCBI Taxonomy" id="2071873"/>
    <lineage>
        <taxon>Archaea</taxon>
        <taxon>Methanobacteriati</taxon>
        <taxon>Methanobacteriota</taxon>
        <taxon>Stenosarchaea group</taxon>
        <taxon>Halobacteria</taxon>
        <taxon>Halobacteriales</taxon>
        <taxon>Natronomonadaceae</taxon>
        <taxon>Halomarina</taxon>
    </lineage>
</organism>
<dbReference type="AlphaFoldDB" id="A0ABD6AWB9"/>
<sequence length="292" mass="31790">MTESATATREWSRDRVEDRLDALVRENRFTISVVFPLVGALSLVASAEGWFPPALSFLEFNPYFVLFGVVVMRLPLVAGVAPLVGRKATVALLALAGYAYGIEYLGVTTGQPYGAFEYTIELGPMLFGVIPVALPVFFFPLVLNSYLLCLLLLGDRADSALVRLPVAVAAVVAMDLVLDPAAVAVQFWAYDAGGVYYGVPVSNYLGWVVSATVSVAAFDWGFSRSGLLDRVRECEFMLDDLVSFVILWGVINLFYANWVPAAVAALFGLGLLATDRFDFDVRGTTPLRYIGR</sequence>
<feature type="transmembrane region" description="Helical" evidence="1">
    <location>
        <begin position="63"/>
        <end position="83"/>
    </location>
</feature>
<dbReference type="Proteomes" id="UP001597187">
    <property type="component" value="Unassembled WGS sequence"/>
</dbReference>
<evidence type="ECO:0000313" key="2">
    <source>
        <dbReference type="EMBL" id="MFD1513640.1"/>
    </source>
</evidence>
<keyword evidence="3" id="KW-1185">Reference proteome</keyword>
<dbReference type="PANTHER" id="PTHR39419">
    <property type="entry name" value="SLL0814 PROTEIN"/>
    <property type="match status" value="1"/>
</dbReference>
<keyword evidence="2" id="KW-0456">Lyase</keyword>
<feature type="transmembrane region" description="Helical" evidence="1">
    <location>
        <begin position="29"/>
        <end position="51"/>
    </location>
</feature>
<dbReference type="InterPro" id="IPR007354">
    <property type="entry name" value="CruF-like"/>
</dbReference>
<feature type="transmembrane region" description="Helical" evidence="1">
    <location>
        <begin position="166"/>
        <end position="189"/>
    </location>
</feature>
<dbReference type="EMBL" id="JBHUDC010000005">
    <property type="protein sequence ID" value="MFD1513640.1"/>
    <property type="molecule type" value="Genomic_DNA"/>
</dbReference>
<keyword evidence="1" id="KW-0812">Transmembrane</keyword>
<dbReference type="RefSeq" id="WP_250873615.1">
    <property type="nucleotide sequence ID" value="NZ_JALXFV010000005.1"/>
</dbReference>
<proteinExistence type="predicted"/>
<feature type="transmembrane region" description="Helical" evidence="1">
    <location>
        <begin position="90"/>
        <end position="107"/>
    </location>
</feature>
<dbReference type="PANTHER" id="PTHR39419:SF1">
    <property type="entry name" value="SLL0814 PROTEIN"/>
    <property type="match status" value="1"/>
</dbReference>
<dbReference type="Pfam" id="PF04240">
    <property type="entry name" value="Caroten_synth"/>
    <property type="match status" value="1"/>
</dbReference>
<keyword evidence="1" id="KW-0472">Membrane</keyword>
<evidence type="ECO:0000313" key="3">
    <source>
        <dbReference type="Proteomes" id="UP001597187"/>
    </source>
</evidence>
<evidence type="ECO:0000256" key="1">
    <source>
        <dbReference type="SAM" id="Phobius"/>
    </source>
</evidence>
<feature type="transmembrane region" description="Helical" evidence="1">
    <location>
        <begin position="127"/>
        <end position="154"/>
    </location>
</feature>
<dbReference type="EC" id="4.2.1.161" evidence="2"/>
<comment type="caution">
    <text evidence="2">The sequence shown here is derived from an EMBL/GenBank/DDBJ whole genome shotgun (WGS) entry which is preliminary data.</text>
</comment>
<dbReference type="InterPro" id="IPR053540">
    <property type="entry name" value="BABR_hydratase"/>
</dbReference>
<dbReference type="GO" id="GO:0016829">
    <property type="term" value="F:lyase activity"/>
    <property type="evidence" value="ECO:0007669"/>
    <property type="project" value="UniProtKB-KW"/>
</dbReference>
<dbReference type="NCBIfam" id="TIGR03460">
    <property type="entry name" value="crt_membr_arch"/>
    <property type="match status" value="1"/>
</dbReference>
<gene>
    <name evidence="2" type="primary">cruF</name>
    <name evidence="2" type="ORF">ACFSBT_10145</name>
</gene>
<dbReference type="NCBIfam" id="NF041333">
    <property type="entry name" value="CruF_Halo"/>
    <property type="match status" value="1"/>
</dbReference>